<dbReference type="KEGG" id="pmx:PERMA_0374"/>
<dbReference type="RefSeq" id="WP_015899041.1">
    <property type="nucleotide sequence ID" value="NC_012440.1"/>
</dbReference>
<dbReference type="Proteomes" id="UP000001366">
    <property type="component" value="Chromosome"/>
</dbReference>
<gene>
    <name evidence="2" type="ordered locus">PERMA_0374</name>
</gene>
<feature type="transmembrane region" description="Helical" evidence="1">
    <location>
        <begin position="38"/>
        <end position="60"/>
    </location>
</feature>
<keyword evidence="1" id="KW-1133">Transmembrane helix</keyword>
<accession>C0QU01</accession>
<sequence>MKKRNPFTAILILTGLMLLPFMAFLFDRFLLKLDNTFLIFAEMLILSLGVLSGFLIYIFFFK</sequence>
<dbReference type="AlphaFoldDB" id="C0QU01"/>
<keyword evidence="1" id="KW-0472">Membrane</keyword>
<protein>
    <submittedName>
        <fullName evidence="2">Uncharacterized protein</fullName>
    </submittedName>
</protein>
<dbReference type="PaxDb" id="123214-PERMA_0374"/>
<reference evidence="2 3" key="1">
    <citation type="journal article" date="2009" name="J. Bacteriol.">
        <title>Complete and draft genome sequences of six members of the Aquificales.</title>
        <authorList>
            <person name="Reysenbach A.L."/>
            <person name="Hamamura N."/>
            <person name="Podar M."/>
            <person name="Griffiths E."/>
            <person name="Ferreira S."/>
            <person name="Hochstein R."/>
            <person name="Heidelberg J."/>
            <person name="Johnson J."/>
            <person name="Mead D."/>
            <person name="Pohorille A."/>
            <person name="Sarmiento M."/>
            <person name="Schweighofer K."/>
            <person name="Seshadri R."/>
            <person name="Voytek M.A."/>
        </authorList>
    </citation>
    <scope>NUCLEOTIDE SEQUENCE [LARGE SCALE GENOMIC DNA]</scope>
    <source>
        <strain evidence="3">DSM 14350 / EX-H1</strain>
    </source>
</reference>
<dbReference type="HOGENOM" id="CLU_2900242_0_0_0"/>
<keyword evidence="1" id="KW-0812">Transmembrane</keyword>
<proteinExistence type="predicted"/>
<keyword evidence="3" id="KW-1185">Reference proteome</keyword>
<feature type="transmembrane region" description="Helical" evidence="1">
    <location>
        <begin position="7"/>
        <end position="26"/>
    </location>
</feature>
<organism evidence="2 3">
    <name type="scientific">Persephonella marina (strain DSM 14350 / EX-H1)</name>
    <dbReference type="NCBI Taxonomy" id="123214"/>
    <lineage>
        <taxon>Bacteria</taxon>
        <taxon>Pseudomonadati</taxon>
        <taxon>Aquificota</taxon>
        <taxon>Aquificia</taxon>
        <taxon>Aquificales</taxon>
        <taxon>Hydrogenothermaceae</taxon>
        <taxon>Persephonella</taxon>
    </lineage>
</organism>
<dbReference type="STRING" id="123214.PERMA_0374"/>
<dbReference type="OrthoDB" id="15339at2"/>
<evidence type="ECO:0000256" key="1">
    <source>
        <dbReference type="SAM" id="Phobius"/>
    </source>
</evidence>
<dbReference type="EMBL" id="CP001230">
    <property type="protein sequence ID" value="ACO04937.1"/>
    <property type="molecule type" value="Genomic_DNA"/>
</dbReference>
<name>C0QU01_PERMH</name>
<evidence type="ECO:0000313" key="2">
    <source>
        <dbReference type="EMBL" id="ACO04937.1"/>
    </source>
</evidence>
<evidence type="ECO:0000313" key="3">
    <source>
        <dbReference type="Proteomes" id="UP000001366"/>
    </source>
</evidence>